<organism evidence="2 3">
    <name type="scientific">Neisseria weaveri</name>
    <dbReference type="NCBI Taxonomy" id="28091"/>
    <lineage>
        <taxon>Bacteria</taxon>
        <taxon>Pseudomonadati</taxon>
        <taxon>Pseudomonadota</taxon>
        <taxon>Betaproteobacteria</taxon>
        <taxon>Neisseriales</taxon>
        <taxon>Neisseriaceae</taxon>
        <taxon>Neisseria</taxon>
    </lineage>
</organism>
<keyword evidence="3" id="KW-1185">Reference proteome</keyword>
<protein>
    <submittedName>
        <fullName evidence="2">Uncharacterized protein</fullName>
    </submittedName>
</protein>
<accession>A0A448VMH5</accession>
<dbReference type="OrthoDB" id="9989290at2"/>
<keyword evidence="1" id="KW-0472">Membrane</keyword>
<name>A0A448VMH5_9NEIS</name>
<sequence>MKWFKNFFPDYSRLPKSGKFLAWLTFLQGMKWPLELMFQAVVAPQTLVWWNILILLALSGFTLSAAWNAFKYRITGFKQMLIVYGLGLIQIYRADGFFFDLSGVLRFAFSFGSNGNSTSINFLAILFIWLAVKNIQHIKNQQAAEPRVSSPEKI</sequence>
<keyword evidence="1" id="KW-1133">Transmembrane helix</keyword>
<evidence type="ECO:0000313" key="3">
    <source>
        <dbReference type="Proteomes" id="UP000272771"/>
    </source>
</evidence>
<feature type="transmembrane region" description="Helical" evidence="1">
    <location>
        <begin position="20"/>
        <end position="42"/>
    </location>
</feature>
<feature type="transmembrane region" description="Helical" evidence="1">
    <location>
        <begin position="81"/>
        <end position="99"/>
    </location>
</feature>
<dbReference type="EMBL" id="LR134533">
    <property type="protein sequence ID" value="VEJ50979.1"/>
    <property type="molecule type" value="Genomic_DNA"/>
</dbReference>
<dbReference type="KEGG" id="nwe:SAMEA3174300_1593"/>
<gene>
    <name evidence="2" type="ORF">NCTC12742_00969</name>
</gene>
<proteinExistence type="predicted"/>
<evidence type="ECO:0000313" key="2">
    <source>
        <dbReference type="EMBL" id="VEJ50979.1"/>
    </source>
</evidence>
<keyword evidence="1" id="KW-0812">Transmembrane</keyword>
<feature type="transmembrane region" description="Helical" evidence="1">
    <location>
        <begin position="48"/>
        <end position="69"/>
    </location>
</feature>
<dbReference type="AlphaFoldDB" id="A0A448VMH5"/>
<dbReference type="Proteomes" id="UP000272771">
    <property type="component" value="Chromosome"/>
</dbReference>
<evidence type="ECO:0000256" key="1">
    <source>
        <dbReference type="SAM" id="Phobius"/>
    </source>
</evidence>
<feature type="transmembrane region" description="Helical" evidence="1">
    <location>
        <begin position="111"/>
        <end position="132"/>
    </location>
</feature>
<reference evidence="2 3" key="1">
    <citation type="submission" date="2018-12" db="EMBL/GenBank/DDBJ databases">
        <authorList>
            <consortium name="Pathogen Informatics"/>
        </authorList>
    </citation>
    <scope>NUCLEOTIDE SEQUENCE [LARGE SCALE GENOMIC DNA]</scope>
    <source>
        <strain evidence="2 3">NCTC12742</strain>
    </source>
</reference>
<dbReference type="RefSeq" id="WP_004283226.1">
    <property type="nucleotide sequence ID" value="NZ_CAUJRG010000007.1"/>
</dbReference>
<dbReference type="STRING" id="28091.SAMEA3174300_01593"/>